<sequence>MMTESKIIDNIAEQLSMVRSKEFQPVQTTYPCFLLSLRVVTLGAHAQRGYCSWVCLCVCVCLLLSISLHECLFVSQRIRPT</sequence>
<keyword evidence="1" id="KW-1133">Transmembrane helix</keyword>
<keyword evidence="3" id="KW-1185">Reference proteome</keyword>
<dbReference type="EMBL" id="CASHTH010001000">
    <property type="protein sequence ID" value="CAI8009999.1"/>
    <property type="molecule type" value="Genomic_DNA"/>
</dbReference>
<reference evidence="2" key="1">
    <citation type="submission" date="2023-03" db="EMBL/GenBank/DDBJ databases">
        <authorList>
            <person name="Steffen K."/>
            <person name="Cardenas P."/>
        </authorList>
    </citation>
    <scope>NUCLEOTIDE SEQUENCE</scope>
</reference>
<dbReference type="Proteomes" id="UP001174909">
    <property type="component" value="Unassembled WGS sequence"/>
</dbReference>
<evidence type="ECO:0000256" key="1">
    <source>
        <dbReference type="SAM" id="Phobius"/>
    </source>
</evidence>
<dbReference type="AlphaFoldDB" id="A0AA35W7C0"/>
<comment type="caution">
    <text evidence="2">The sequence shown here is derived from an EMBL/GenBank/DDBJ whole genome shotgun (WGS) entry which is preliminary data.</text>
</comment>
<evidence type="ECO:0000313" key="2">
    <source>
        <dbReference type="EMBL" id="CAI8009999.1"/>
    </source>
</evidence>
<feature type="transmembrane region" description="Helical" evidence="1">
    <location>
        <begin position="50"/>
        <end position="68"/>
    </location>
</feature>
<evidence type="ECO:0000313" key="3">
    <source>
        <dbReference type="Proteomes" id="UP001174909"/>
    </source>
</evidence>
<gene>
    <name evidence="2" type="ORF">GBAR_LOCUS6650</name>
</gene>
<organism evidence="2 3">
    <name type="scientific">Geodia barretti</name>
    <name type="common">Barrett's horny sponge</name>
    <dbReference type="NCBI Taxonomy" id="519541"/>
    <lineage>
        <taxon>Eukaryota</taxon>
        <taxon>Metazoa</taxon>
        <taxon>Porifera</taxon>
        <taxon>Demospongiae</taxon>
        <taxon>Heteroscleromorpha</taxon>
        <taxon>Tetractinellida</taxon>
        <taxon>Astrophorina</taxon>
        <taxon>Geodiidae</taxon>
        <taxon>Geodia</taxon>
    </lineage>
</organism>
<keyword evidence="1" id="KW-0472">Membrane</keyword>
<protein>
    <submittedName>
        <fullName evidence="2">Uncharacterized protein</fullName>
    </submittedName>
</protein>
<proteinExistence type="predicted"/>
<name>A0AA35W7C0_GEOBA</name>
<keyword evidence="1" id="KW-0812">Transmembrane</keyword>
<accession>A0AA35W7C0</accession>